<dbReference type="OrthoDB" id="7773036at2759"/>
<evidence type="ECO:0000256" key="5">
    <source>
        <dbReference type="ARBA" id="ARBA00023239"/>
    </source>
</evidence>
<evidence type="ECO:0000256" key="1">
    <source>
        <dbReference type="ARBA" id="ARBA00001933"/>
    </source>
</evidence>
<gene>
    <name evidence="9" type="ORF">NliqN6_1541</name>
</gene>
<dbReference type="PANTHER" id="PTHR48078">
    <property type="entry name" value="THREONINE DEHYDRATASE, MITOCHONDRIAL-RELATED"/>
    <property type="match status" value="1"/>
</dbReference>
<dbReference type="AlphaFoldDB" id="A0A8H3TQK2"/>
<dbReference type="GO" id="GO:0004794">
    <property type="term" value="F:threonine deaminase activity"/>
    <property type="evidence" value="ECO:0007669"/>
    <property type="project" value="TreeGrafter"/>
</dbReference>
<dbReference type="Pfam" id="PF00291">
    <property type="entry name" value="PALP"/>
    <property type="match status" value="1"/>
</dbReference>
<keyword evidence="4" id="KW-0663">Pyridoxal phosphate</keyword>
<proteinExistence type="inferred from homology"/>
<dbReference type="InterPro" id="IPR050147">
    <property type="entry name" value="Ser/Thr_Dehydratase"/>
</dbReference>
<dbReference type="Proteomes" id="UP000620104">
    <property type="component" value="Unassembled WGS sequence"/>
</dbReference>
<evidence type="ECO:0000259" key="8">
    <source>
        <dbReference type="Pfam" id="PF00291"/>
    </source>
</evidence>
<keyword evidence="10" id="KW-1185">Reference proteome</keyword>
<keyword evidence="5" id="KW-0456">Lyase</keyword>
<evidence type="ECO:0000256" key="2">
    <source>
        <dbReference type="ARBA" id="ARBA00010869"/>
    </source>
</evidence>
<dbReference type="GO" id="GO:0009097">
    <property type="term" value="P:isoleucine biosynthetic process"/>
    <property type="evidence" value="ECO:0007669"/>
    <property type="project" value="TreeGrafter"/>
</dbReference>
<dbReference type="Gene3D" id="3.40.50.1100">
    <property type="match status" value="2"/>
</dbReference>
<evidence type="ECO:0000256" key="6">
    <source>
        <dbReference type="ARBA" id="ARBA00049406"/>
    </source>
</evidence>
<dbReference type="PANTHER" id="PTHR48078:SF2">
    <property type="entry name" value="CATABOLIC L-SERINE_THREONINE DEHYDRATASE"/>
    <property type="match status" value="1"/>
</dbReference>
<accession>A0A8H3TQK2</accession>
<dbReference type="GO" id="GO:0006567">
    <property type="term" value="P:L-threonine catabolic process"/>
    <property type="evidence" value="ECO:0007669"/>
    <property type="project" value="TreeGrafter"/>
</dbReference>
<evidence type="ECO:0000256" key="3">
    <source>
        <dbReference type="ARBA" id="ARBA00012093"/>
    </source>
</evidence>
<dbReference type="EMBL" id="BLZA01000010">
    <property type="protein sequence ID" value="GHJ85139.1"/>
    <property type="molecule type" value="Genomic_DNA"/>
</dbReference>
<feature type="compositionally biased region" description="Polar residues" evidence="7">
    <location>
        <begin position="1"/>
        <end position="13"/>
    </location>
</feature>
<evidence type="ECO:0000256" key="7">
    <source>
        <dbReference type="SAM" id="MobiDB-lite"/>
    </source>
</evidence>
<dbReference type="EC" id="4.3.1.17" evidence="3"/>
<dbReference type="PROSITE" id="PS00165">
    <property type="entry name" value="DEHYDRATASE_SER_THR"/>
    <property type="match status" value="1"/>
</dbReference>
<comment type="cofactor">
    <cofactor evidence="1">
        <name>pyridoxal 5'-phosphate</name>
        <dbReference type="ChEBI" id="CHEBI:597326"/>
    </cofactor>
</comment>
<sequence length="417" mass="44493">MQSLQASLTTAHQSSIPNPNLNPSSSETAAENVKSVIQSTVQLVEPYADSQKTTKGHTLPQALHVITPLIYSEALSKDHDVYLKMDCLQPSGSFKIRGVGAVCHEAYEQYGAETYIVTSSGGNAGLAAATAAKSLGCRCLVVVPRKTERAVVQMLRDLGAEVDNGSADVWDDADRIARAFVAKQKGAVYVHPFVGDTLTQGHASLIHELALQLADHGVTKPSMIVCSVGGGGLIRGLIHGLESTDELGRPKVVGVQDFGADSFAQSWNGWLQKGGDPQVVTIPGITSKATSMGTKSCSVDTLTAAVRYADADDKPRDTKFTALVVDDAISGSACWQFHRDHQLMVEMACGAALAPVYQRQILEELLHGLGEKGERKSIVIVVCGGSKIDQETLNVYEQEYGMAREAGIRAMVDGRML</sequence>
<evidence type="ECO:0000256" key="4">
    <source>
        <dbReference type="ARBA" id="ARBA00022898"/>
    </source>
</evidence>
<dbReference type="GO" id="GO:0030170">
    <property type="term" value="F:pyridoxal phosphate binding"/>
    <property type="evidence" value="ECO:0007669"/>
    <property type="project" value="InterPro"/>
</dbReference>
<dbReference type="GO" id="GO:0006565">
    <property type="term" value="P:L-serine catabolic process"/>
    <property type="evidence" value="ECO:0007669"/>
    <property type="project" value="TreeGrafter"/>
</dbReference>
<evidence type="ECO:0000313" key="9">
    <source>
        <dbReference type="EMBL" id="GHJ85139.1"/>
    </source>
</evidence>
<evidence type="ECO:0000313" key="10">
    <source>
        <dbReference type="Proteomes" id="UP000620104"/>
    </source>
</evidence>
<dbReference type="InterPro" id="IPR001926">
    <property type="entry name" value="TrpB-like_PALP"/>
</dbReference>
<comment type="similarity">
    <text evidence="2">Belongs to the serine/threonine dehydratase family.</text>
</comment>
<feature type="domain" description="Tryptophan synthase beta chain-like PALP" evidence="8">
    <location>
        <begin position="66"/>
        <end position="384"/>
    </location>
</feature>
<dbReference type="InterPro" id="IPR036052">
    <property type="entry name" value="TrpB-like_PALP_sf"/>
</dbReference>
<dbReference type="InterPro" id="IPR000634">
    <property type="entry name" value="Ser/Thr_deHydtase_PyrdxlP-BS"/>
</dbReference>
<organism evidence="9 10">
    <name type="scientific">Naganishia liquefaciens</name>
    <dbReference type="NCBI Taxonomy" id="104408"/>
    <lineage>
        <taxon>Eukaryota</taxon>
        <taxon>Fungi</taxon>
        <taxon>Dikarya</taxon>
        <taxon>Basidiomycota</taxon>
        <taxon>Agaricomycotina</taxon>
        <taxon>Tremellomycetes</taxon>
        <taxon>Filobasidiales</taxon>
        <taxon>Filobasidiaceae</taxon>
        <taxon>Naganishia</taxon>
    </lineage>
</organism>
<reference evidence="9" key="1">
    <citation type="submission" date="2020-07" db="EMBL/GenBank/DDBJ databases">
        <title>Draft Genome Sequence of a Deep-Sea Yeast, Naganishia (Cryptococcus) liquefaciens strain N6.</title>
        <authorList>
            <person name="Han Y.W."/>
            <person name="Kajitani R."/>
            <person name="Morimoto H."/>
            <person name="Parhat M."/>
            <person name="Tsubouchi H."/>
            <person name="Bakenova O."/>
            <person name="Ogata M."/>
            <person name="Argunhan B."/>
            <person name="Aoki R."/>
            <person name="Kajiwara S."/>
            <person name="Itoh T."/>
            <person name="Iwasaki H."/>
        </authorList>
    </citation>
    <scope>NUCLEOTIDE SEQUENCE</scope>
    <source>
        <strain evidence="9">N6</strain>
    </source>
</reference>
<comment type="catalytic activity">
    <reaction evidence="6">
        <text>L-serine = pyruvate + NH4(+)</text>
        <dbReference type="Rhea" id="RHEA:19169"/>
        <dbReference type="ChEBI" id="CHEBI:15361"/>
        <dbReference type="ChEBI" id="CHEBI:28938"/>
        <dbReference type="ChEBI" id="CHEBI:33384"/>
        <dbReference type="EC" id="4.3.1.17"/>
    </reaction>
</comment>
<dbReference type="SUPFAM" id="SSF53686">
    <property type="entry name" value="Tryptophan synthase beta subunit-like PLP-dependent enzymes"/>
    <property type="match status" value="1"/>
</dbReference>
<protein>
    <recommendedName>
        <fullName evidence="3">L-serine ammonia-lyase</fullName>
        <ecNumber evidence="3">4.3.1.17</ecNumber>
    </recommendedName>
</protein>
<comment type="caution">
    <text evidence="9">The sequence shown here is derived from an EMBL/GenBank/DDBJ whole genome shotgun (WGS) entry which is preliminary data.</text>
</comment>
<name>A0A8H3TQK2_9TREE</name>
<feature type="compositionally biased region" description="Low complexity" evidence="7">
    <location>
        <begin position="14"/>
        <end position="26"/>
    </location>
</feature>
<dbReference type="GO" id="GO:0003941">
    <property type="term" value="F:L-serine ammonia-lyase activity"/>
    <property type="evidence" value="ECO:0007669"/>
    <property type="project" value="UniProtKB-EC"/>
</dbReference>
<feature type="region of interest" description="Disordered" evidence="7">
    <location>
        <begin position="1"/>
        <end position="32"/>
    </location>
</feature>